<evidence type="ECO:0000313" key="4">
    <source>
        <dbReference type="Proteomes" id="UP001558613"/>
    </source>
</evidence>
<keyword evidence="1" id="KW-0547">Nucleotide-binding</keyword>
<dbReference type="InterPro" id="IPR027417">
    <property type="entry name" value="P-loop_NTPase"/>
</dbReference>
<gene>
    <name evidence="3" type="ORF">QQF64_035932</name>
</gene>
<dbReference type="Pfam" id="PF00071">
    <property type="entry name" value="Ras"/>
    <property type="match status" value="1"/>
</dbReference>
<dbReference type="InterPro" id="IPR001806">
    <property type="entry name" value="Small_GTPase"/>
</dbReference>
<keyword evidence="2" id="KW-0342">GTP-binding</keyword>
<dbReference type="PANTHER" id="PTHR24072">
    <property type="entry name" value="RHO FAMILY GTPASE"/>
    <property type="match status" value="1"/>
</dbReference>
<comment type="caution">
    <text evidence="3">The sequence shown here is derived from an EMBL/GenBank/DDBJ whole genome shotgun (WGS) entry which is preliminary data.</text>
</comment>
<sequence>MEIIKFVLVGDSAVGKTCLLISYLTNVFSGEYIPTVLSSHPLSITVNGNPLYLRFWDTAGKDELDSFRFLSYHETDVFLIVFSLVNPESFESVREKWHPDVRRFCSDTPIILVGTKLDLRDDKDTIEKLKEKEQTPITYRQGLDMAKEIGAVKYLECSALTQIGLKTMFEETIQEALCQCLKN</sequence>
<dbReference type="NCBIfam" id="TIGR00231">
    <property type="entry name" value="small_GTP"/>
    <property type="match status" value="1"/>
</dbReference>
<evidence type="ECO:0000256" key="1">
    <source>
        <dbReference type="ARBA" id="ARBA00022741"/>
    </source>
</evidence>
<dbReference type="SMART" id="SM00173">
    <property type="entry name" value="RAS"/>
    <property type="match status" value="1"/>
</dbReference>
<dbReference type="EMBL" id="JAYMGO010000004">
    <property type="protein sequence ID" value="KAL1276309.1"/>
    <property type="molecule type" value="Genomic_DNA"/>
</dbReference>
<dbReference type="SUPFAM" id="SSF52540">
    <property type="entry name" value="P-loop containing nucleoside triphosphate hydrolases"/>
    <property type="match status" value="1"/>
</dbReference>
<dbReference type="PROSITE" id="PS51420">
    <property type="entry name" value="RHO"/>
    <property type="match status" value="1"/>
</dbReference>
<dbReference type="SMART" id="SM00174">
    <property type="entry name" value="RHO"/>
    <property type="match status" value="1"/>
</dbReference>
<reference evidence="3 4" key="1">
    <citation type="submission" date="2023-09" db="EMBL/GenBank/DDBJ databases">
        <authorList>
            <person name="Wang M."/>
        </authorList>
    </citation>
    <scope>NUCLEOTIDE SEQUENCE [LARGE SCALE GENOMIC DNA]</scope>
    <source>
        <strain evidence="3">GT-2023</strain>
        <tissue evidence="3">Liver</tissue>
    </source>
</reference>
<dbReference type="PROSITE" id="PS51419">
    <property type="entry name" value="RAB"/>
    <property type="match status" value="1"/>
</dbReference>
<dbReference type="PRINTS" id="PR00449">
    <property type="entry name" value="RASTRNSFRMNG"/>
</dbReference>
<dbReference type="SMART" id="SM00175">
    <property type="entry name" value="RAB"/>
    <property type="match status" value="1"/>
</dbReference>
<dbReference type="Proteomes" id="UP001558613">
    <property type="component" value="Unassembled WGS sequence"/>
</dbReference>
<protein>
    <submittedName>
        <fullName evidence="3">Uncharacterized protein</fullName>
    </submittedName>
</protein>
<evidence type="ECO:0000313" key="3">
    <source>
        <dbReference type="EMBL" id="KAL1276309.1"/>
    </source>
</evidence>
<proteinExistence type="predicted"/>
<name>A0ABR3NHB3_9TELE</name>
<dbReference type="PROSITE" id="PS51421">
    <property type="entry name" value="RAS"/>
    <property type="match status" value="1"/>
</dbReference>
<dbReference type="InterPro" id="IPR003578">
    <property type="entry name" value="Small_GTPase_Rho"/>
</dbReference>
<dbReference type="InterPro" id="IPR005225">
    <property type="entry name" value="Small_GTP-bd"/>
</dbReference>
<dbReference type="SMART" id="SM00176">
    <property type="entry name" value="RAN"/>
    <property type="match status" value="1"/>
</dbReference>
<keyword evidence="4" id="KW-1185">Reference proteome</keyword>
<organism evidence="3 4">
    <name type="scientific">Cirrhinus molitorella</name>
    <name type="common">mud carp</name>
    <dbReference type="NCBI Taxonomy" id="172907"/>
    <lineage>
        <taxon>Eukaryota</taxon>
        <taxon>Metazoa</taxon>
        <taxon>Chordata</taxon>
        <taxon>Craniata</taxon>
        <taxon>Vertebrata</taxon>
        <taxon>Euteleostomi</taxon>
        <taxon>Actinopterygii</taxon>
        <taxon>Neopterygii</taxon>
        <taxon>Teleostei</taxon>
        <taxon>Ostariophysi</taxon>
        <taxon>Cypriniformes</taxon>
        <taxon>Cyprinidae</taxon>
        <taxon>Labeoninae</taxon>
        <taxon>Labeonini</taxon>
        <taxon>Cirrhinus</taxon>
    </lineage>
</organism>
<accession>A0ABR3NHB3</accession>
<evidence type="ECO:0000256" key="2">
    <source>
        <dbReference type="ARBA" id="ARBA00023134"/>
    </source>
</evidence>
<dbReference type="Gene3D" id="3.40.50.300">
    <property type="entry name" value="P-loop containing nucleotide triphosphate hydrolases"/>
    <property type="match status" value="1"/>
</dbReference>